<feature type="binding site" evidence="7">
    <location>
        <position position="126"/>
    </location>
    <ligand>
        <name>FMN</name>
        <dbReference type="ChEBI" id="CHEBI:58210"/>
    </ligand>
</feature>
<feature type="binding site" evidence="7">
    <location>
        <position position="276"/>
    </location>
    <ligand>
        <name>glyoxylate</name>
        <dbReference type="ChEBI" id="CHEBI:36655"/>
    </ligand>
</feature>
<feature type="binding site" evidence="7">
    <location>
        <begin position="304"/>
        <end position="308"/>
    </location>
    <ligand>
        <name>FMN</name>
        <dbReference type="ChEBI" id="CHEBI:58210"/>
    </ligand>
</feature>
<dbReference type="GO" id="GO:0005886">
    <property type="term" value="C:plasma membrane"/>
    <property type="evidence" value="ECO:0007669"/>
    <property type="project" value="TreeGrafter"/>
</dbReference>
<evidence type="ECO:0000256" key="2">
    <source>
        <dbReference type="ARBA" id="ARBA00022630"/>
    </source>
</evidence>
<feature type="domain" description="FMN hydroxy acid dehydrogenase" evidence="8">
    <location>
        <begin position="1"/>
        <end position="377"/>
    </location>
</feature>
<dbReference type="GO" id="GO:0004459">
    <property type="term" value="F:L-lactate dehydrogenase (NAD+) activity"/>
    <property type="evidence" value="ECO:0007669"/>
    <property type="project" value="TreeGrafter"/>
</dbReference>
<name>A0A2U2BJ54_ALCFA</name>
<feature type="binding site" evidence="7">
    <location>
        <position position="154"/>
    </location>
    <ligand>
        <name>FMN</name>
        <dbReference type="ChEBI" id="CHEBI:58210"/>
    </ligand>
</feature>
<evidence type="ECO:0000313" key="9">
    <source>
        <dbReference type="EMBL" id="PWE14053.1"/>
    </source>
</evidence>
<dbReference type="PANTHER" id="PTHR10578">
    <property type="entry name" value="S -2-HYDROXY-ACID OXIDASE-RELATED"/>
    <property type="match status" value="1"/>
</dbReference>
<dbReference type="AlphaFoldDB" id="A0A2U2BJ54"/>
<evidence type="ECO:0000256" key="5">
    <source>
        <dbReference type="ARBA" id="ARBA00024042"/>
    </source>
</evidence>
<feature type="binding site" evidence="7">
    <location>
        <position position="105"/>
    </location>
    <ligand>
        <name>FMN</name>
        <dbReference type="ChEBI" id="CHEBI:58210"/>
    </ligand>
</feature>
<feature type="binding site" evidence="7">
    <location>
        <position position="271"/>
    </location>
    <ligand>
        <name>FMN</name>
        <dbReference type="ChEBI" id="CHEBI:58210"/>
    </ligand>
</feature>
<dbReference type="PANTHER" id="PTHR10578:SF107">
    <property type="entry name" value="2-HYDROXYACID OXIDASE 1"/>
    <property type="match status" value="1"/>
</dbReference>
<evidence type="ECO:0000313" key="10">
    <source>
        <dbReference type="Proteomes" id="UP000245216"/>
    </source>
</evidence>
<dbReference type="CDD" id="cd02809">
    <property type="entry name" value="alpha_hydroxyacid_oxid_FMN"/>
    <property type="match status" value="1"/>
</dbReference>
<evidence type="ECO:0000256" key="7">
    <source>
        <dbReference type="PIRSR" id="PIRSR000138-2"/>
    </source>
</evidence>
<dbReference type="FunFam" id="3.20.20.70:FF:000029">
    <property type="entry name" value="L-lactate dehydrogenase"/>
    <property type="match status" value="1"/>
</dbReference>
<feature type="binding site" evidence="7">
    <location>
        <position position="163"/>
    </location>
    <ligand>
        <name>glyoxylate</name>
        <dbReference type="ChEBI" id="CHEBI:36655"/>
    </ligand>
</feature>
<organism evidence="9 10">
    <name type="scientific">Alcaligenes faecalis</name>
    <dbReference type="NCBI Taxonomy" id="511"/>
    <lineage>
        <taxon>Bacteria</taxon>
        <taxon>Pseudomonadati</taxon>
        <taxon>Pseudomonadota</taxon>
        <taxon>Betaproteobacteria</taxon>
        <taxon>Burkholderiales</taxon>
        <taxon>Alcaligenaceae</taxon>
        <taxon>Alcaligenes</taxon>
    </lineage>
</organism>
<proteinExistence type="inferred from homology"/>
<dbReference type="Proteomes" id="UP000245216">
    <property type="component" value="Unassembled WGS sequence"/>
</dbReference>
<comment type="caution">
    <text evidence="9">The sequence shown here is derived from an EMBL/GenBank/DDBJ whole genome shotgun (WGS) entry which is preliminary data.</text>
</comment>
<evidence type="ECO:0000256" key="3">
    <source>
        <dbReference type="ARBA" id="ARBA00022643"/>
    </source>
</evidence>
<dbReference type="Pfam" id="PF01070">
    <property type="entry name" value="FMN_dh"/>
    <property type="match status" value="1"/>
</dbReference>
<evidence type="ECO:0000256" key="6">
    <source>
        <dbReference type="PIRSR" id="PIRSR000138-1"/>
    </source>
</evidence>
<comment type="cofactor">
    <cofactor evidence="1">
        <name>FMN</name>
        <dbReference type="ChEBI" id="CHEBI:58210"/>
    </cofactor>
</comment>
<accession>A0A2U2BJ54</accession>
<dbReference type="PIRSF" id="PIRSF000138">
    <property type="entry name" value="Al-hdrx_acd_dh"/>
    <property type="match status" value="1"/>
</dbReference>
<feature type="binding site" evidence="7">
    <location>
        <position position="128"/>
    </location>
    <ligand>
        <name>glyoxylate</name>
        <dbReference type="ChEBI" id="CHEBI:36655"/>
    </ligand>
</feature>
<evidence type="ECO:0000256" key="4">
    <source>
        <dbReference type="ARBA" id="ARBA00023002"/>
    </source>
</evidence>
<dbReference type="InterPro" id="IPR000262">
    <property type="entry name" value="FMN-dep_DH"/>
</dbReference>
<feature type="binding site" evidence="7">
    <location>
        <position position="249"/>
    </location>
    <ligand>
        <name>FMN</name>
        <dbReference type="ChEBI" id="CHEBI:58210"/>
    </ligand>
</feature>
<keyword evidence="3 7" id="KW-0288">FMN</keyword>
<dbReference type="InterPro" id="IPR012133">
    <property type="entry name" value="Alpha-hydoxy_acid_DH_FMN"/>
</dbReference>
<dbReference type="InterPro" id="IPR013785">
    <property type="entry name" value="Aldolase_TIM"/>
</dbReference>
<feature type="binding site" evidence="7">
    <location>
        <position position="273"/>
    </location>
    <ligand>
        <name>glyoxylate</name>
        <dbReference type="ChEBI" id="CHEBI:36655"/>
    </ligand>
</feature>
<feature type="active site" description="Proton acceptor" evidence="6">
    <location>
        <position position="273"/>
    </location>
</feature>
<keyword evidence="2 7" id="KW-0285">Flavoprotein</keyword>
<sequence length="377" mass="40816">MRLNIQDFQLAAQSSLPRFVYDYVAGGAEDELCLARNQADLQALTLAPRSLRDTSALSTEIEVFGRRWSAPFGVAPVGLIDVVRPRGDLHAARAAGKAGLPYILSTASNSPLEQVREACAGPCWMQLYVMQDRGMANSILDRARQTGFEALVLTVDVPVGGYREKDIRHGFKLPFRPGPRLLLDMASQPRWLWRQALAGQPQFVNLMPTEGASSAQAQAALLARSMDRRLIWDDVSWLRSKWDGPVLIKGVLHPEDARQALHYGVDGLIVSNHGGRQLDCVPSTISVLPQIMDIVKTQMPVFIDSGFRRGSDIAKAIACGATGAFLGRAVAYGLAQGGEQGVAQVLGLVAQELERTMVLLGASCPADLAQCLVSSTE</sequence>
<keyword evidence="4" id="KW-0560">Oxidoreductase</keyword>
<feature type="binding site" evidence="7">
    <location>
        <begin position="327"/>
        <end position="328"/>
    </location>
    <ligand>
        <name>FMN</name>
        <dbReference type="ChEBI" id="CHEBI:58210"/>
    </ligand>
</feature>
<dbReference type="PROSITE" id="PS00557">
    <property type="entry name" value="FMN_HYDROXY_ACID_DH_1"/>
    <property type="match status" value="1"/>
</dbReference>
<dbReference type="Gene3D" id="3.20.20.70">
    <property type="entry name" value="Aldolase class I"/>
    <property type="match status" value="1"/>
</dbReference>
<dbReference type="RefSeq" id="WP_109089269.1">
    <property type="nucleotide sequence ID" value="NZ_QEXO01000003.1"/>
</dbReference>
<dbReference type="EMBL" id="QEXO01000003">
    <property type="protein sequence ID" value="PWE14053.1"/>
    <property type="molecule type" value="Genomic_DNA"/>
</dbReference>
<comment type="similarity">
    <text evidence="5">Belongs to the FMN-dependent alpha-hydroxy acid dehydrogenase family.</text>
</comment>
<dbReference type="GO" id="GO:0010181">
    <property type="term" value="F:FMN binding"/>
    <property type="evidence" value="ECO:0007669"/>
    <property type="project" value="InterPro"/>
</dbReference>
<protein>
    <submittedName>
        <fullName evidence="9">Alpha-hydroxy-acid oxidizing protein</fullName>
    </submittedName>
</protein>
<reference evidence="9 10" key="2">
    <citation type="submission" date="2018-05" db="EMBL/GenBank/DDBJ databases">
        <authorList>
            <person name="Lanie J.A."/>
            <person name="Ng W.-L."/>
            <person name="Kazmierczak K.M."/>
            <person name="Andrzejewski T.M."/>
            <person name="Davidsen T.M."/>
            <person name="Wayne K.J."/>
            <person name="Tettelin H."/>
            <person name="Glass J.I."/>
            <person name="Rusch D."/>
            <person name="Podicherti R."/>
            <person name="Tsui H.-C.T."/>
            <person name="Winkler M.E."/>
        </authorList>
    </citation>
    <scope>NUCLEOTIDE SEQUENCE [LARGE SCALE GENOMIC DNA]</scope>
    <source>
        <strain evidence="9 10">YBY</strain>
    </source>
</reference>
<gene>
    <name evidence="9" type="ORF">DF183_12950</name>
</gene>
<dbReference type="InterPro" id="IPR008259">
    <property type="entry name" value="FMN_hydac_DH_AS"/>
</dbReference>
<dbReference type="PROSITE" id="PS51349">
    <property type="entry name" value="FMN_HYDROXY_ACID_DH_2"/>
    <property type="match status" value="1"/>
</dbReference>
<feature type="binding site" evidence="7">
    <location>
        <begin position="76"/>
        <end position="78"/>
    </location>
    <ligand>
        <name>FMN</name>
        <dbReference type="ChEBI" id="CHEBI:58210"/>
    </ligand>
</feature>
<feature type="binding site" evidence="7">
    <location>
        <position position="23"/>
    </location>
    <ligand>
        <name>glyoxylate</name>
        <dbReference type="ChEBI" id="CHEBI:36655"/>
    </ligand>
</feature>
<dbReference type="SUPFAM" id="SSF51395">
    <property type="entry name" value="FMN-linked oxidoreductases"/>
    <property type="match status" value="1"/>
</dbReference>
<dbReference type="GO" id="GO:0009060">
    <property type="term" value="P:aerobic respiration"/>
    <property type="evidence" value="ECO:0007669"/>
    <property type="project" value="TreeGrafter"/>
</dbReference>
<evidence type="ECO:0000256" key="1">
    <source>
        <dbReference type="ARBA" id="ARBA00001917"/>
    </source>
</evidence>
<reference evidence="9 10" key="1">
    <citation type="submission" date="2018-05" db="EMBL/GenBank/DDBJ databases">
        <title>Genome Sequence of an Efficient Indole-Degrading Bacterium, Alcaligenes sp.YBY.</title>
        <authorList>
            <person name="Yang B."/>
        </authorList>
    </citation>
    <scope>NUCLEOTIDE SEQUENCE [LARGE SCALE GENOMIC DNA]</scope>
    <source>
        <strain evidence="9 10">YBY</strain>
    </source>
</reference>
<dbReference type="InterPro" id="IPR037396">
    <property type="entry name" value="FMN_HAD"/>
</dbReference>
<evidence type="ECO:0000259" key="8">
    <source>
        <dbReference type="PROSITE" id="PS51349"/>
    </source>
</evidence>